<accession>A0A9X3CLQ5</accession>
<evidence type="ECO:0008006" key="3">
    <source>
        <dbReference type="Google" id="ProtNLM"/>
    </source>
</evidence>
<sequence length="136" mass="15280">MLRDTEILNPLNIHSRRDVTAKKALPPYPRAMATNVLSQVSQLASKHQWILLTAECPRPTMAQISHYQELGNHMVQMKPSLHLSQTQVIEKAIQSGNACAIIAHGDFSSDSQQHLQQLAQQYNCEVIFLAPSPYLH</sequence>
<dbReference type="Gene3D" id="3.40.50.300">
    <property type="entry name" value="P-loop containing nucleotide triphosphate hydrolases"/>
    <property type="match status" value="1"/>
</dbReference>
<dbReference type="AlphaFoldDB" id="A0A9X3CLQ5"/>
<evidence type="ECO:0000313" key="2">
    <source>
        <dbReference type="Proteomes" id="UP001155587"/>
    </source>
</evidence>
<proteinExistence type="predicted"/>
<reference evidence="1" key="1">
    <citation type="submission" date="2022-02" db="EMBL/GenBank/DDBJ databases">
        <title>Vibrio sp. nov, a new bacterium isolated from seawater.</title>
        <authorList>
            <person name="Yuan Y."/>
        </authorList>
    </citation>
    <scope>NUCLEOTIDE SEQUENCE</scope>
    <source>
        <strain evidence="1">ZSDZ65</strain>
    </source>
</reference>
<evidence type="ECO:0000313" key="1">
    <source>
        <dbReference type="EMBL" id="MCW8344715.1"/>
    </source>
</evidence>
<comment type="caution">
    <text evidence="1">The sequence shown here is derived from an EMBL/GenBank/DDBJ whole genome shotgun (WGS) entry which is preliminary data.</text>
</comment>
<protein>
    <recommendedName>
        <fullName evidence="3">Superfamily II DNA and RNA helicase</fullName>
    </recommendedName>
</protein>
<name>A0A9X3CLQ5_9VIBR</name>
<gene>
    <name evidence="1" type="ORF">MD535_01570</name>
</gene>
<dbReference type="EMBL" id="JAKRRY010000001">
    <property type="protein sequence ID" value="MCW8344715.1"/>
    <property type="molecule type" value="Genomic_DNA"/>
</dbReference>
<dbReference type="RefSeq" id="WP_265673153.1">
    <property type="nucleotide sequence ID" value="NZ_JAKRRY010000001.1"/>
</dbReference>
<dbReference type="Proteomes" id="UP001155587">
    <property type="component" value="Unassembled WGS sequence"/>
</dbReference>
<dbReference type="InterPro" id="IPR027417">
    <property type="entry name" value="P-loop_NTPase"/>
</dbReference>
<keyword evidence="2" id="KW-1185">Reference proteome</keyword>
<organism evidence="1 2">
    <name type="scientific">Vibrio qingdaonensis</name>
    <dbReference type="NCBI Taxonomy" id="2829491"/>
    <lineage>
        <taxon>Bacteria</taxon>
        <taxon>Pseudomonadati</taxon>
        <taxon>Pseudomonadota</taxon>
        <taxon>Gammaproteobacteria</taxon>
        <taxon>Vibrionales</taxon>
        <taxon>Vibrionaceae</taxon>
        <taxon>Vibrio</taxon>
    </lineage>
</organism>